<accession>A0A8J0QZ26</accession>
<dbReference type="Gene3D" id="6.10.140.1610">
    <property type="match status" value="1"/>
</dbReference>
<dbReference type="OMA" id="FASLHHI"/>
<dbReference type="PANTHER" id="PTHR14315">
    <property type="entry name" value="SPOT14 FAMILY MEMBER"/>
    <property type="match status" value="1"/>
</dbReference>
<keyword evidence="6" id="KW-1185">Reference proteome</keyword>
<keyword evidence="5" id="KW-0539">Nucleus</keyword>
<gene>
    <name evidence="7 8" type="primary">LOC100488751</name>
</gene>
<dbReference type="Pfam" id="PF07084">
    <property type="entry name" value="Spot_14"/>
    <property type="match status" value="1"/>
</dbReference>
<dbReference type="GO" id="GO:0005634">
    <property type="term" value="C:nucleus"/>
    <property type="evidence" value="ECO:0007669"/>
    <property type="project" value="UniProtKB-SubCell"/>
</dbReference>
<sequence length="125" mass="13701">MQASQIRSLTGAMVTYCAAARNMEQEVMFPSLLRDVPMEQNGAELGDLYDHYIRLKAIRISLESGLVPLSTQHKHPEGAAMGTADNETLFYHHFSGLLCILGQLTSESNALTNRYSDIIGTARGA</sequence>
<name>A0A8J0QZ26_XENTR</name>
<evidence type="ECO:0000256" key="5">
    <source>
        <dbReference type="ARBA" id="ARBA00023242"/>
    </source>
</evidence>
<dbReference type="GO" id="GO:0046890">
    <property type="term" value="P:regulation of lipid biosynthetic process"/>
    <property type="evidence" value="ECO:0000318"/>
    <property type="project" value="GO_Central"/>
</dbReference>
<protein>
    <submittedName>
        <fullName evidence="7">Mid1-interacting protein 1-B</fullName>
    </submittedName>
</protein>
<evidence type="ECO:0000313" key="6">
    <source>
        <dbReference type="Proteomes" id="UP000008143"/>
    </source>
</evidence>
<dbReference type="GO" id="GO:0005829">
    <property type="term" value="C:cytosol"/>
    <property type="evidence" value="ECO:0000318"/>
    <property type="project" value="GO_Central"/>
</dbReference>
<dbReference type="AGR" id="Xenbase:XB-GENE-29079403"/>
<dbReference type="Proteomes" id="UP000008143">
    <property type="component" value="Chromosome 2"/>
</dbReference>
<evidence type="ECO:0000256" key="1">
    <source>
        <dbReference type="ARBA" id="ARBA00004123"/>
    </source>
</evidence>
<dbReference type="KEGG" id="xtr:100488751"/>
<reference evidence="7" key="1">
    <citation type="submission" date="2025-08" db="UniProtKB">
        <authorList>
            <consortium name="RefSeq"/>
        </authorList>
    </citation>
    <scope>IDENTIFICATION</scope>
    <source>
        <strain evidence="7">Nigerian</strain>
        <tissue evidence="7">Liver and blood</tissue>
    </source>
</reference>
<evidence type="ECO:0000256" key="3">
    <source>
        <dbReference type="ARBA" id="ARBA00009488"/>
    </source>
</evidence>
<dbReference type="PANTHER" id="PTHR14315:SF24">
    <property type="entry name" value="MID1-INTERACTING PROTEIN 1-B"/>
    <property type="match status" value="1"/>
</dbReference>
<proteinExistence type="inferred from homology"/>
<dbReference type="RefSeq" id="XP_002943398.2">
    <property type="nucleotide sequence ID" value="XM_002943352.5"/>
</dbReference>
<dbReference type="GeneID" id="100488751"/>
<evidence type="ECO:0000313" key="8">
    <source>
        <dbReference type="Xenbase" id="XB-GENE-29079403"/>
    </source>
</evidence>
<comment type="subcellular location">
    <subcellularLocation>
        <location evidence="2">Cytoplasm</location>
    </subcellularLocation>
    <subcellularLocation>
        <location evidence="1">Nucleus</location>
    </subcellularLocation>
</comment>
<dbReference type="InterPro" id="IPR009786">
    <property type="entry name" value="Spot_14"/>
</dbReference>
<dbReference type="OrthoDB" id="9450804at2759"/>
<dbReference type="InterPro" id="IPR053719">
    <property type="entry name" value="Lipogen_MT_Stabilize_sf"/>
</dbReference>
<organism evidence="6 7">
    <name type="scientific">Xenopus tropicalis</name>
    <name type="common">Western clawed frog</name>
    <name type="synonym">Silurana tropicalis</name>
    <dbReference type="NCBI Taxonomy" id="8364"/>
    <lineage>
        <taxon>Eukaryota</taxon>
        <taxon>Metazoa</taxon>
        <taxon>Chordata</taxon>
        <taxon>Craniata</taxon>
        <taxon>Vertebrata</taxon>
        <taxon>Euteleostomi</taxon>
        <taxon>Amphibia</taxon>
        <taxon>Batrachia</taxon>
        <taxon>Anura</taxon>
        <taxon>Pipoidea</taxon>
        <taxon>Pipidae</taxon>
        <taxon>Xenopodinae</taxon>
        <taxon>Xenopus</taxon>
        <taxon>Silurana</taxon>
    </lineage>
</organism>
<evidence type="ECO:0000256" key="4">
    <source>
        <dbReference type="ARBA" id="ARBA00022490"/>
    </source>
</evidence>
<evidence type="ECO:0000313" key="7">
    <source>
        <dbReference type="RefSeq" id="XP_002943398.2"/>
    </source>
</evidence>
<dbReference type="AlphaFoldDB" id="A0A8J0QZ26"/>
<dbReference type="Xenbase" id="XB-GENE-29079403">
    <property type="gene designation" value="LOC100488751"/>
</dbReference>
<evidence type="ECO:0000256" key="2">
    <source>
        <dbReference type="ARBA" id="ARBA00004496"/>
    </source>
</evidence>
<comment type="similarity">
    <text evidence="3">Belongs to the SPOT14 family.</text>
</comment>
<keyword evidence="4" id="KW-0963">Cytoplasm</keyword>